<sequence>MQWIILIGNESLTIDTLKRITYSGCRQVTQLENSRLVVDYGSDHIFYDFMDKLIDDYTEEELRLIPFKNPNFIMMTFIAKERLIQVLRLGNFPADLYIDDDQGHIMELRKYVESVEKGGI</sequence>
<accession>A0ABS4CHJ3</accession>
<comment type="caution">
    <text evidence="1">The sequence shown here is derived from an EMBL/GenBank/DDBJ whole genome shotgun (WGS) entry which is preliminary data.</text>
</comment>
<organism evidence="1 2">
    <name type="scientific">Enterococcus larvae</name>
    <dbReference type="NCBI Taxonomy" id="2794352"/>
    <lineage>
        <taxon>Bacteria</taxon>
        <taxon>Bacillati</taxon>
        <taxon>Bacillota</taxon>
        <taxon>Bacilli</taxon>
        <taxon>Lactobacillales</taxon>
        <taxon>Enterococcaceae</taxon>
        <taxon>Enterococcus</taxon>
    </lineage>
</organism>
<evidence type="ECO:0000313" key="1">
    <source>
        <dbReference type="EMBL" id="MBP1046094.1"/>
    </source>
</evidence>
<name>A0ABS4CHJ3_9ENTE</name>
<dbReference type="Proteomes" id="UP000673375">
    <property type="component" value="Unassembled WGS sequence"/>
</dbReference>
<evidence type="ECO:0000313" key="2">
    <source>
        <dbReference type="Proteomes" id="UP000673375"/>
    </source>
</evidence>
<dbReference type="EMBL" id="JAEDXU010000003">
    <property type="protein sequence ID" value="MBP1046094.1"/>
    <property type="molecule type" value="Genomic_DNA"/>
</dbReference>
<reference evidence="1 2" key="1">
    <citation type="submission" date="2020-12" db="EMBL/GenBank/DDBJ databases">
        <title>Vagococcus allomyrinae sp. nov. and Enterococcus lavae sp. nov., isolated from the larvae of Allomyrina dichotoma.</title>
        <authorList>
            <person name="Lee S.D."/>
        </authorList>
    </citation>
    <scope>NUCLEOTIDE SEQUENCE [LARGE SCALE GENOMIC DNA]</scope>
    <source>
        <strain evidence="1 2">BWM-S5</strain>
    </source>
</reference>
<proteinExistence type="predicted"/>
<keyword evidence="2" id="KW-1185">Reference proteome</keyword>
<protein>
    <submittedName>
        <fullName evidence="1">Uncharacterized protein</fullName>
    </submittedName>
</protein>
<gene>
    <name evidence="1" type="ORF">I6N96_07345</name>
</gene>
<dbReference type="RefSeq" id="WP_209556917.1">
    <property type="nucleotide sequence ID" value="NZ_JAEDXU010000003.1"/>
</dbReference>